<name>A0AA88D7C4_FICCA</name>
<dbReference type="PANTHER" id="PTHR34468:SF2">
    <property type="entry name" value="MICROTUBULE-ASSOCIATED FUTSCH-LIKE PROTEIN"/>
    <property type="match status" value="1"/>
</dbReference>
<gene>
    <name evidence="2" type="ORF">TIFTF001_014880</name>
</gene>
<accession>A0AA88D7C4</accession>
<feature type="compositionally biased region" description="Basic and acidic residues" evidence="1">
    <location>
        <begin position="302"/>
        <end position="325"/>
    </location>
</feature>
<proteinExistence type="predicted"/>
<feature type="compositionally biased region" description="Basic and acidic residues" evidence="1">
    <location>
        <begin position="97"/>
        <end position="110"/>
    </location>
</feature>
<dbReference type="Proteomes" id="UP001187192">
    <property type="component" value="Unassembled WGS sequence"/>
</dbReference>
<keyword evidence="3" id="KW-1185">Reference proteome</keyword>
<feature type="compositionally biased region" description="Basic and acidic residues" evidence="1">
    <location>
        <begin position="217"/>
        <end position="227"/>
    </location>
</feature>
<feature type="compositionally biased region" description="Polar residues" evidence="1">
    <location>
        <begin position="271"/>
        <end position="292"/>
    </location>
</feature>
<dbReference type="Gramene" id="FCD_00018235-RA">
    <property type="protein sequence ID" value="FCD_00018235-RA:cds"/>
    <property type="gene ID" value="FCD_00018235"/>
</dbReference>
<dbReference type="EMBL" id="BTGU01000021">
    <property type="protein sequence ID" value="GMN45686.1"/>
    <property type="molecule type" value="Genomic_DNA"/>
</dbReference>
<reference evidence="2" key="1">
    <citation type="submission" date="2023-07" db="EMBL/GenBank/DDBJ databases">
        <title>draft genome sequence of fig (Ficus carica).</title>
        <authorList>
            <person name="Takahashi T."/>
            <person name="Nishimura K."/>
        </authorList>
    </citation>
    <scope>NUCLEOTIDE SEQUENCE</scope>
</reference>
<comment type="caution">
    <text evidence="2">The sequence shown here is derived from an EMBL/GenBank/DDBJ whole genome shotgun (WGS) entry which is preliminary data.</text>
</comment>
<evidence type="ECO:0000313" key="3">
    <source>
        <dbReference type="Proteomes" id="UP001187192"/>
    </source>
</evidence>
<feature type="compositionally biased region" description="Low complexity" evidence="1">
    <location>
        <begin position="47"/>
        <end position="57"/>
    </location>
</feature>
<evidence type="ECO:0000256" key="1">
    <source>
        <dbReference type="SAM" id="MobiDB-lite"/>
    </source>
</evidence>
<protein>
    <submittedName>
        <fullName evidence="2">Uncharacterized protein</fullName>
    </submittedName>
</protein>
<feature type="region of interest" description="Disordered" evidence="1">
    <location>
        <begin position="203"/>
        <end position="325"/>
    </location>
</feature>
<feature type="compositionally biased region" description="Low complexity" evidence="1">
    <location>
        <begin position="257"/>
        <end position="270"/>
    </location>
</feature>
<dbReference type="AlphaFoldDB" id="A0AA88D7C4"/>
<feature type="compositionally biased region" description="Polar residues" evidence="1">
    <location>
        <begin position="1"/>
        <end position="15"/>
    </location>
</feature>
<dbReference type="PANTHER" id="PTHR34468">
    <property type="entry name" value="MICROTUBULE-ASSOCIATED FUTSCH-LIKE PROTEIN"/>
    <property type="match status" value="1"/>
</dbReference>
<evidence type="ECO:0000313" key="2">
    <source>
        <dbReference type="EMBL" id="GMN45686.1"/>
    </source>
</evidence>
<feature type="compositionally biased region" description="Polar residues" evidence="1">
    <location>
        <begin position="233"/>
        <end position="256"/>
    </location>
</feature>
<feature type="region of interest" description="Disordered" evidence="1">
    <location>
        <begin position="1"/>
        <end position="116"/>
    </location>
</feature>
<organism evidence="2 3">
    <name type="scientific">Ficus carica</name>
    <name type="common">Common fig</name>
    <dbReference type="NCBI Taxonomy" id="3494"/>
    <lineage>
        <taxon>Eukaryota</taxon>
        <taxon>Viridiplantae</taxon>
        <taxon>Streptophyta</taxon>
        <taxon>Embryophyta</taxon>
        <taxon>Tracheophyta</taxon>
        <taxon>Spermatophyta</taxon>
        <taxon>Magnoliopsida</taxon>
        <taxon>eudicotyledons</taxon>
        <taxon>Gunneridae</taxon>
        <taxon>Pentapetalae</taxon>
        <taxon>rosids</taxon>
        <taxon>fabids</taxon>
        <taxon>Rosales</taxon>
        <taxon>Moraceae</taxon>
        <taxon>Ficeae</taxon>
        <taxon>Ficus</taxon>
    </lineage>
</organism>
<sequence length="325" mass="35312">MEDSQTALSGNSGKSKIQRYALRSAIKPKAEKPSEFSNSTSSKRVRAASSVSKSVSVLDLSGKEKSAKPPRRLSIPAKSAVTPAPRVASSISPISEVRAKRSDSVQRKIDTPVSDVSKSSSRKRFSVLSSASYWLSQIKLSEAAAKHSISLGFFKLALEAGCEPLQRMRDELTSYARRHNLGEHGDPVKELFESYSIEVESAGQLQVSEMCSQVPEEETRSSDDEIRSSSSTVNSQKLKPKATSTDAPKVSSVTRSTTKNTTPKINPTATRTRVSLTKNSANSRSLPDTGSNKPVKKPQKPAKQELNKAKDLIKKKGKKYADQEG</sequence>